<organism evidence="2 3">
    <name type="scientific">Citrus x changshan-huyou</name>
    <dbReference type="NCBI Taxonomy" id="2935761"/>
    <lineage>
        <taxon>Eukaryota</taxon>
        <taxon>Viridiplantae</taxon>
        <taxon>Streptophyta</taxon>
        <taxon>Embryophyta</taxon>
        <taxon>Tracheophyta</taxon>
        <taxon>Spermatophyta</taxon>
        <taxon>Magnoliopsida</taxon>
        <taxon>eudicotyledons</taxon>
        <taxon>Gunneridae</taxon>
        <taxon>Pentapetalae</taxon>
        <taxon>rosids</taxon>
        <taxon>malvids</taxon>
        <taxon>Sapindales</taxon>
        <taxon>Rutaceae</taxon>
        <taxon>Aurantioideae</taxon>
        <taxon>Citrus</taxon>
    </lineage>
</organism>
<dbReference type="EMBL" id="JBCGBO010000005">
    <property type="protein sequence ID" value="KAK9198100.1"/>
    <property type="molecule type" value="Genomic_DNA"/>
</dbReference>
<keyword evidence="1" id="KW-1133">Transmembrane helix</keyword>
<comment type="caution">
    <text evidence="2">The sequence shown here is derived from an EMBL/GenBank/DDBJ whole genome shotgun (WGS) entry which is preliminary data.</text>
</comment>
<proteinExistence type="predicted"/>
<sequence length="69" mass="7819">MHRQSENDDRVEEANETSVSMGLWTGIICGSGLHAFVLLVITLRTNWEQEENKAKERVFASKIPTEMPS</sequence>
<accession>A0AAP0M8E2</accession>
<protein>
    <submittedName>
        <fullName evidence="2">Uncharacterized protein</fullName>
    </submittedName>
</protein>
<keyword evidence="1" id="KW-0812">Transmembrane</keyword>
<evidence type="ECO:0000256" key="1">
    <source>
        <dbReference type="SAM" id="Phobius"/>
    </source>
</evidence>
<evidence type="ECO:0000313" key="2">
    <source>
        <dbReference type="EMBL" id="KAK9198100.1"/>
    </source>
</evidence>
<feature type="transmembrane region" description="Helical" evidence="1">
    <location>
        <begin position="23"/>
        <end position="43"/>
    </location>
</feature>
<dbReference type="AlphaFoldDB" id="A0AAP0M8E2"/>
<keyword evidence="1" id="KW-0472">Membrane</keyword>
<name>A0AAP0M8E2_9ROSI</name>
<dbReference type="Proteomes" id="UP001428341">
    <property type="component" value="Unassembled WGS sequence"/>
</dbReference>
<keyword evidence="3" id="KW-1185">Reference proteome</keyword>
<gene>
    <name evidence="2" type="ORF">WN944_013283</name>
</gene>
<evidence type="ECO:0000313" key="3">
    <source>
        <dbReference type="Proteomes" id="UP001428341"/>
    </source>
</evidence>
<reference evidence="2 3" key="1">
    <citation type="submission" date="2024-05" db="EMBL/GenBank/DDBJ databases">
        <title>Haplotype-resolved chromosome-level genome assembly of Huyou (Citrus changshanensis).</title>
        <authorList>
            <person name="Miao C."/>
            <person name="Chen W."/>
            <person name="Wu Y."/>
            <person name="Wang L."/>
            <person name="Zhao S."/>
            <person name="Grierson D."/>
            <person name="Xu C."/>
            <person name="Chen K."/>
        </authorList>
    </citation>
    <scope>NUCLEOTIDE SEQUENCE [LARGE SCALE GENOMIC DNA]</scope>
    <source>
        <strain evidence="2">01-14</strain>
        <tissue evidence="2">Leaf</tissue>
    </source>
</reference>